<dbReference type="AlphaFoldDB" id="A0AAN4MY66"/>
<dbReference type="Proteomes" id="UP000022433">
    <property type="component" value="Unassembled WGS sequence"/>
</dbReference>
<dbReference type="EMBL" id="JGEA01000028">
    <property type="protein sequence ID" value="EYA13932.1"/>
    <property type="molecule type" value="Genomic_DNA"/>
</dbReference>
<sequence>MVNNTFHPHVWFANSHDIFRHNIVTTPYRPIQVKEWGKETDTNFFVTKQGLEQAQKRGTDLHSLYGDPLFIAPEKGDYRVKENSPALKTGFRNFDMEHFGVQCPHLKALAATPELPVFKIPEEKPETVQTYSWKGLTLKEVSTEGERSATGLDKIRGILVVQVEKGITALQANDVILRINGKPVDNRTDMETEIRKSPEGNKFRIIFFRNQKENAVTM</sequence>
<evidence type="ECO:0000313" key="2">
    <source>
        <dbReference type="EMBL" id="EYA13932.1"/>
    </source>
</evidence>
<dbReference type="Gene3D" id="2.30.42.10">
    <property type="match status" value="1"/>
</dbReference>
<proteinExistence type="predicted"/>
<comment type="caution">
    <text evidence="2">The sequence shown here is derived from an EMBL/GenBank/DDBJ whole genome shotgun (WGS) entry which is preliminary data.</text>
</comment>
<dbReference type="SMART" id="SM00228">
    <property type="entry name" value="PDZ"/>
    <property type="match status" value="1"/>
</dbReference>
<organism evidence="2 3">
    <name type="scientific">Bacteroides fragilis str. 1007-1-F #10</name>
    <dbReference type="NCBI Taxonomy" id="1339295"/>
    <lineage>
        <taxon>Bacteria</taxon>
        <taxon>Pseudomonadati</taxon>
        <taxon>Bacteroidota</taxon>
        <taxon>Bacteroidia</taxon>
        <taxon>Bacteroidales</taxon>
        <taxon>Bacteroidaceae</taxon>
        <taxon>Bacteroides</taxon>
    </lineage>
</organism>
<feature type="domain" description="PDZ" evidence="1">
    <location>
        <begin position="132"/>
        <end position="211"/>
    </location>
</feature>
<name>A0AAN4MY66_BACFG</name>
<dbReference type="Pfam" id="PF13180">
    <property type="entry name" value="PDZ_2"/>
    <property type="match status" value="1"/>
</dbReference>
<dbReference type="SUPFAM" id="SSF50156">
    <property type="entry name" value="PDZ domain-like"/>
    <property type="match status" value="1"/>
</dbReference>
<evidence type="ECO:0000313" key="3">
    <source>
        <dbReference type="Proteomes" id="UP000022433"/>
    </source>
</evidence>
<evidence type="ECO:0000259" key="1">
    <source>
        <dbReference type="SMART" id="SM00228"/>
    </source>
</evidence>
<accession>A0AAN4MY66</accession>
<dbReference type="InterPro" id="IPR036034">
    <property type="entry name" value="PDZ_sf"/>
</dbReference>
<protein>
    <submittedName>
        <fullName evidence="2">PDZ domain family protein</fullName>
    </submittedName>
</protein>
<dbReference type="InterPro" id="IPR001478">
    <property type="entry name" value="PDZ"/>
</dbReference>
<gene>
    <name evidence="2" type="ORF">M104_3123</name>
</gene>
<reference evidence="2 3" key="1">
    <citation type="submission" date="2014-02" db="EMBL/GenBank/DDBJ databases">
        <authorList>
            <person name="Sears C."/>
            <person name="Carroll K."/>
            <person name="Sack B.R."/>
            <person name="Qadri F."/>
            <person name="Myers L.L."/>
            <person name="Chung G.-T."/>
            <person name="Escheverria P."/>
            <person name="Fraser C.M."/>
            <person name="Sadzewicz L."/>
            <person name="Shefchek K.A."/>
            <person name="Tallon L."/>
            <person name="Das S.P."/>
            <person name="Daugherty S."/>
            <person name="Mongodin E.F."/>
        </authorList>
    </citation>
    <scope>NUCLEOTIDE SEQUENCE [LARGE SCALE GENOMIC DNA]</scope>
    <source>
        <strain evidence="2 3">1007-1-F #10</strain>
    </source>
</reference>